<name>A0ABP1QVK5_9HEXA</name>
<organism evidence="1 2">
    <name type="scientific">Orchesella dallaii</name>
    <dbReference type="NCBI Taxonomy" id="48710"/>
    <lineage>
        <taxon>Eukaryota</taxon>
        <taxon>Metazoa</taxon>
        <taxon>Ecdysozoa</taxon>
        <taxon>Arthropoda</taxon>
        <taxon>Hexapoda</taxon>
        <taxon>Collembola</taxon>
        <taxon>Entomobryomorpha</taxon>
        <taxon>Entomobryoidea</taxon>
        <taxon>Orchesellidae</taxon>
        <taxon>Orchesellinae</taxon>
        <taxon>Orchesella</taxon>
    </lineage>
</organism>
<protein>
    <recommendedName>
        <fullName evidence="3">ZAD domain-containing protein</fullName>
    </recommendedName>
</protein>
<gene>
    <name evidence="1" type="ORF">ODALV1_LOCUS15568</name>
</gene>
<evidence type="ECO:0008006" key="3">
    <source>
        <dbReference type="Google" id="ProtNLM"/>
    </source>
</evidence>
<keyword evidence="2" id="KW-1185">Reference proteome</keyword>
<proteinExistence type="predicted"/>
<comment type="caution">
    <text evidence="1">The sequence shown here is derived from an EMBL/GenBank/DDBJ whole genome shotgun (WGS) entry which is preliminary data.</text>
</comment>
<evidence type="ECO:0000313" key="2">
    <source>
        <dbReference type="Proteomes" id="UP001642540"/>
    </source>
</evidence>
<sequence length="112" mass="12728">MSTVKGVKHVCFICLKQFKFTKETEQLLESRGHTTPPQIYKKFITFATEYLQLAVADTNLSSRVEDGQDKDNSVGGDHNQSVKIELVCELCATQVSKVFKIYKELLEAEIRL</sequence>
<dbReference type="Proteomes" id="UP001642540">
    <property type="component" value="Unassembled WGS sequence"/>
</dbReference>
<dbReference type="EMBL" id="CAXLJM020000048">
    <property type="protein sequence ID" value="CAL8112269.1"/>
    <property type="molecule type" value="Genomic_DNA"/>
</dbReference>
<evidence type="ECO:0000313" key="1">
    <source>
        <dbReference type="EMBL" id="CAL8112269.1"/>
    </source>
</evidence>
<reference evidence="1 2" key="1">
    <citation type="submission" date="2024-08" db="EMBL/GenBank/DDBJ databases">
        <authorList>
            <person name="Cucini C."/>
            <person name="Frati F."/>
        </authorList>
    </citation>
    <scope>NUCLEOTIDE SEQUENCE [LARGE SCALE GENOMIC DNA]</scope>
</reference>
<accession>A0ABP1QVK5</accession>